<feature type="binding site" evidence="6">
    <location>
        <begin position="89"/>
        <end position="91"/>
    </location>
    <ligand>
        <name>biotin</name>
        <dbReference type="ChEBI" id="CHEBI:57586"/>
    </ligand>
</feature>
<dbReference type="NCBIfam" id="NF008847">
    <property type="entry name" value="PRK11886.1-2"/>
    <property type="match status" value="1"/>
</dbReference>
<evidence type="ECO:0000256" key="2">
    <source>
        <dbReference type="ARBA" id="ARBA00022741"/>
    </source>
</evidence>
<gene>
    <name evidence="6" type="primary">birA</name>
    <name evidence="8" type="ORF">EDC56_3776</name>
</gene>
<reference evidence="8 9" key="1">
    <citation type="submission" date="2018-11" db="EMBL/GenBank/DDBJ databases">
        <title>Genomic Encyclopedia of Type Strains, Phase IV (KMG-IV): sequencing the most valuable type-strain genomes for metagenomic binning, comparative biology and taxonomic classification.</title>
        <authorList>
            <person name="Goeker M."/>
        </authorList>
    </citation>
    <scope>NUCLEOTIDE SEQUENCE [LARGE SCALE GENOMIC DNA]</scope>
    <source>
        <strain evidence="8 9">DSM 100316</strain>
    </source>
</reference>
<keyword evidence="6" id="KW-0805">Transcription regulation</keyword>
<dbReference type="GO" id="GO:0005737">
    <property type="term" value="C:cytoplasm"/>
    <property type="evidence" value="ECO:0007669"/>
    <property type="project" value="TreeGrafter"/>
</dbReference>
<feature type="binding site" evidence="6">
    <location>
        <begin position="118"/>
        <end position="120"/>
    </location>
    <ligand>
        <name>biotin</name>
        <dbReference type="ChEBI" id="CHEBI:57586"/>
    </ligand>
</feature>
<dbReference type="EMBL" id="RKHR01000010">
    <property type="protein sequence ID" value="ROR94797.1"/>
    <property type="molecule type" value="Genomic_DNA"/>
</dbReference>
<keyword evidence="2 6" id="KW-0547">Nucleotide-binding</keyword>
<dbReference type="InterPro" id="IPR008988">
    <property type="entry name" value="Transcriptional_repressor_C"/>
</dbReference>
<dbReference type="GO" id="GO:0004077">
    <property type="term" value="F:biotin--[biotin carboxyl-carrier protein] ligase activity"/>
    <property type="evidence" value="ECO:0007669"/>
    <property type="project" value="UniProtKB-UniRule"/>
</dbReference>
<dbReference type="InterPro" id="IPR030855">
    <property type="entry name" value="Bifunct_BirA"/>
</dbReference>
<organism evidence="8 9">
    <name type="scientific">Sinobacterium caligoides</name>
    <dbReference type="NCBI Taxonomy" id="933926"/>
    <lineage>
        <taxon>Bacteria</taxon>
        <taxon>Pseudomonadati</taxon>
        <taxon>Pseudomonadota</taxon>
        <taxon>Gammaproteobacteria</taxon>
        <taxon>Cellvibrionales</taxon>
        <taxon>Spongiibacteraceae</taxon>
        <taxon>Sinobacterium</taxon>
    </lineage>
</organism>
<evidence type="ECO:0000256" key="6">
    <source>
        <dbReference type="HAMAP-Rule" id="MF_00978"/>
    </source>
</evidence>
<keyword evidence="6" id="KW-0804">Transcription</keyword>
<proteinExistence type="inferred from homology"/>
<feature type="binding site" evidence="6">
    <location>
        <position position="114"/>
    </location>
    <ligand>
        <name>biotin</name>
        <dbReference type="ChEBI" id="CHEBI:57586"/>
    </ligand>
</feature>
<evidence type="ECO:0000313" key="8">
    <source>
        <dbReference type="EMBL" id="ROR94797.1"/>
    </source>
</evidence>
<keyword evidence="6" id="KW-0238">DNA-binding</keyword>
<dbReference type="HAMAP" id="MF_00978">
    <property type="entry name" value="Bifunct_BirA"/>
    <property type="match status" value="1"/>
</dbReference>
<dbReference type="EC" id="6.3.4.15" evidence="6"/>
<dbReference type="RefSeq" id="WP_123714096.1">
    <property type="nucleotide sequence ID" value="NZ_RKHR01000010.1"/>
</dbReference>
<evidence type="ECO:0000256" key="5">
    <source>
        <dbReference type="ARBA" id="ARBA00047846"/>
    </source>
</evidence>
<keyword evidence="4 6" id="KW-0092">Biotin</keyword>
<comment type="function">
    <text evidence="6">Acts both as a biotin--[acetyl-CoA-carboxylase] ligase and a biotin-operon repressor. In the presence of ATP, BirA activates biotin to form the BirA-biotinyl-5'-adenylate (BirA-bio-5'-AMP or holoBirA) complex. HoloBirA can either transfer the biotinyl moiety to the biotin carboxyl carrier protein (BCCP) subunit of acetyl-CoA carboxylase, or bind to the biotin operator site and inhibit transcription of the operon.</text>
</comment>
<dbReference type="Gene3D" id="2.30.30.100">
    <property type="match status" value="1"/>
</dbReference>
<protein>
    <recommendedName>
        <fullName evidence="6">Bifunctional ligase/repressor BirA</fullName>
    </recommendedName>
    <alternativeName>
        <fullName evidence="6">Biotin operon repressor</fullName>
    </alternativeName>
    <alternativeName>
        <fullName evidence="6">Biotin--[acetyl-CoA-carboxylase] ligase</fullName>
        <ecNumber evidence="6">6.3.4.15</ecNumber>
    </alternativeName>
    <alternativeName>
        <fullName evidence="6">Biotin--protein ligase</fullName>
    </alternativeName>
    <alternativeName>
        <fullName evidence="6">Biotin-[acetyl-CoA carboxylase] synthetase</fullName>
    </alternativeName>
</protein>
<dbReference type="CDD" id="cd16442">
    <property type="entry name" value="BPL"/>
    <property type="match status" value="1"/>
</dbReference>
<dbReference type="InterPro" id="IPR036388">
    <property type="entry name" value="WH-like_DNA-bd_sf"/>
</dbReference>
<dbReference type="Pfam" id="PF08279">
    <property type="entry name" value="HTH_11"/>
    <property type="match status" value="1"/>
</dbReference>
<dbReference type="SUPFAM" id="SSF50037">
    <property type="entry name" value="C-terminal domain of transcriptional repressors"/>
    <property type="match status" value="1"/>
</dbReference>
<dbReference type="InterPro" id="IPR045864">
    <property type="entry name" value="aa-tRNA-synth_II/BPL/LPL"/>
</dbReference>
<dbReference type="InterPro" id="IPR004408">
    <property type="entry name" value="Biotin_CoA_COase_ligase"/>
</dbReference>
<evidence type="ECO:0000259" key="7">
    <source>
        <dbReference type="PROSITE" id="PS51733"/>
    </source>
</evidence>
<dbReference type="Pfam" id="PF03099">
    <property type="entry name" value="BPL_LplA_LipB"/>
    <property type="match status" value="1"/>
</dbReference>
<dbReference type="PANTHER" id="PTHR12835:SF5">
    <property type="entry name" value="BIOTIN--PROTEIN LIGASE"/>
    <property type="match status" value="1"/>
</dbReference>
<dbReference type="NCBIfam" id="TIGR00121">
    <property type="entry name" value="birA_ligase"/>
    <property type="match status" value="1"/>
</dbReference>
<feature type="domain" description="BPL/LPL catalytic" evidence="7">
    <location>
        <begin position="66"/>
        <end position="256"/>
    </location>
</feature>
<dbReference type="AlphaFoldDB" id="A0A3N2D4S4"/>
<feature type="binding site" evidence="6">
    <location>
        <position position="185"/>
    </location>
    <ligand>
        <name>biotin</name>
        <dbReference type="ChEBI" id="CHEBI:57586"/>
    </ligand>
</feature>
<evidence type="ECO:0000256" key="1">
    <source>
        <dbReference type="ARBA" id="ARBA00022598"/>
    </source>
</evidence>
<dbReference type="GO" id="GO:0003677">
    <property type="term" value="F:DNA binding"/>
    <property type="evidence" value="ECO:0007669"/>
    <property type="project" value="UniProtKB-UniRule"/>
</dbReference>
<accession>A0A3N2D4S4</accession>
<dbReference type="Proteomes" id="UP000275394">
    <property type="component" value="Unassembled WGS sequence"/>
</dbReference>
<evidence type="ECO:0000256" key="4">
    <source>
        <dbReference type="ARBA" id="ARBA00023267"/>
    </source>
</evidence>
<dbReference type="PANTHER" id="PTHR12835">
    <property type="entry name" value="BIOTIN PROTEIN LIGASE"/>
    <property type="match status" value="1"/>
</dbReference>
<dbReference type="GO" id="GO:0005524">
    <property type="term" value="F:ATP binding"/>
    <property type="evidence" value="ECO:0007669"/>
    <property type="project" value="UniProtKB-UniRule"/>
</dbReference>
<dbReference type="InterPro" id="IPR013196">
    <property type="entry name" value="HTH_11"/>
</dbReference>
<dbReference type="Gene3D" id="3.30.930.10">
    <property type="entry name" value="Bira Bifunctional Protein, Domain 2"/>
    <property type="match status" value="1"/>
</dbReference>
<evidence type="ECO:0000256" key="3">
    <source>
        <dbReference type="ARBA" id="ARBA00022840"/>
    </source>
</evidence>
<name>A0A3N2D4S4_9GAMM</name>
<dbReference type="InterPro" id="IPR003142">
    <property type="entry name" value="BPL_C"/>
</dbReference>
<dbReference type="SUPFAM" id="SSF46785">
    <property type="entry name" value="Winged helix' DNA-binding domain"/>
    <property type="match status" value="1"/>
</dbReference>
<comment type="similarity">
    <text evidence="6">Belongs to the biotin--protein ligase family.</text>
</comment>
<dbReference type="InterPro" id="IPR004143">
    <property type="entry name" value="BPL_LPL_catalytic"/>
</dbReference>
<dbReference type="GO" id="GO:0006355">
    <property type="term" value="P:regulation of DNA-templated transcription"/>
    <property type="evidence" value="ECO:0007669"/>
    <property type="project" value="UniProtKB-UniRule"/>
</dbReference>
<comment type="caution">
    <text evidence="8">The sequence shown here is derived from an EMBL/GenBank/DDBJ whole genome shotgun (WGS) entry which is preliminary data.</text>
</comment>
<dbReference type="PROSITE" id="PS51733">
    <property type="entry name" value="BPL_LPL_CATALYTIC"/>
    <property type="match status" value="1"/>
</dbReference>
<sequence>MTNDDLIKILADGQYHSGEALGDSLGISRSAAWKQIKKLNLSGMNIESVKGLGYRVEGGIDLLFPAELSERLRLSGSEIQYDHRAVLSSTNSELMAAAADTVGFHKQALTCDMQTAGRGRRGRCWVSPYAQNIYLSLGWKFDGGASVLEGMSLAVGVSLAKALMSLGIEGVALKWPNDVLVSGRKLAGVLLEMTGDPSGLCSVVIGIGINVHMKGEEQSIDQPWISCDEAAGGRISRAELIFSLLVGLETMLTDYEQLGFSHYRDAWLALHAHQNKQVVVTSGNDTYVGEALGVDESGALQVSRGNEIKVFHGGEVSVRGQA</sequence>
<dbReference type="Pfam" id="PF02237">
    <property type="entry name" value="BPL_C"/>
    <property type="match status" value="1"/>
</dbReference>
<dbReference type="OrthoDB" id="9807064at2"/>
<keyword evidence="1 6" id="KW-0436">Ligase</keyword>
<dbReference type="InterPro" id="IPR036390">
    <property type="entry name" value="WH_DNA-bd_sf"/>
</dbReference>
<evidence type="ECO:0000313" key="9">
    <source>
        <dbReference type="Proteomes" id="UP000275394"/>
    </source>
</evidence>
<keyword evidence="6" id="KW-0678">Repressor</keyword>
<comment type="catalytic activity">
    <reaction evidence="5 6">
        <text>biotin + L-lysyl-[protein] + ATP = N(6)-biotinyl-L-lysyl-[protein] + AMP + diphosphate + H(+)</text>
        <dbReference type="Rhea" id="RHEA:11756"/>
        <dbReference type="Rhea" id="RHEA-COMP:9752"/>
        <dbReference type="Rhea" id="RHEA-COMP:10505"/>
        <dbReference type="ChEBI" id="CHEBI:15378"/>
        <dbReference type="ChEBI" id="CHEBI:29969"/>
        <dbReference type="ChEBI" id="CHEBI:30616"/>
        <dbReference type="ChEBI" id="CHEBI:33019"/>
        <dbReference type="ChEBI" id="CHEBI:57586"/>
        <dbReference type="ChEBI" id="CHEBI:83144"/>
        <dbReference type="ChEBI" id="CHEBI:456215"/>
        <dbReference type="EC" id="6.3.4.15"/>
    </reaction>
</comment>
<dbReference type="Gene3D" id="1.10.10.10">
    <property type="entry name" value="Winged helix-like DNA-binding domain superfamily/Winged helix DNA-binding domain"/>
    <property type="match status" value="1"/>
</dbReference>
<keyword evidence="3 6" id="KW-0067">ATP-binding</keyword>
<feature type="DNA-binding region" description="H-T-H motif" evidence="6">
    <location>
        <begin position="18"/>
        <end position="37"/>
    </location>
</feature>
<dbReference type="SUPFAM" id="SSF55681">
    <property type="entry name" value="Class II aaRS and biotin synthetases"/>
    <property type="match status" value="1"/>
</dbReference>
<keyword evidence="9" id="KW-1185">Reference proteome</keyword>